<dbReference type="AlphaFoldDB" id="K9XTT3"/>
<dbReference type="PANTHER" id="PTHR43397:SF1">
    <property type="entry name" value="ERGOTHIONEINE BIOSYNTHESIS PROTEIN 1"/>
    <property type="match status" value="1"/>
</dbReference>
<reference evidence="5" key="1">
    <citation type="journal article" date="2013" name="Proc. Natl. Acad. Sci. U.S.A.">
        <title>Improving the coverage of the cyanobacterial phylum using diversity-driven genome sequencing.</title>
        <authorList>
            <person name="Shih P.M."/>
            <person name="Wu D."/>
            <person name="Latifi A."/>
            <person name="Axen S.D."/>
            <person name="Fewer D.P."/>
            <person name="Talla E."/>
            <person name="Calteau A."/>
            <person name="Cai F."/>
            <person name="Tandeau de Marsac N."/>
            <person name="Rippka R."/>
            <person name="Herdman M."/>
            <person name="Sivonen K."/>
            <person name="Coursin T."/>
            <person name="Laurent T."/>
            <person name="Goodwin L."/>
            <person name="Nolan M."/>
            <person name="Davenport K.W."/>
            <person name="Han C.S."/>
            <person name="Rubin E.M."/>
            <person name="Eisen J.A."/>
            <person name="Woyke T."/>
            <person name="Gugger M."/>
            <person name="Kerfeld C.A."/>
        </authorList>
    </citation>
    <scope>NUCLEOTIDE SEQUENCE [LARGE SCALE GENOMIC DNA]</scope>
    <source>
        <strain evidence="5">ATCC 29371 / PCC 7437</strain>
    </source>
</reference>
<accession>K9XTT3</accession>
<proteinExistence type="predicted"/>
<keyword evidence="2" id="KW-0808">Transferase</keyword>
<dbReference type="PANTHER" id="PTHR43397">
    <property type="entry name" value="ERGOTHIONEINE BIOSYNTHESIS PROTEIN 1"/>
    <property type="match status" value="1"/>
</dbReference>
<keyword evidence="1 4" id="KW-0489">Methyltransferase</keyword>
<dbReference type="Proteomes" id="UP000010473">
    <property type="component" value="Chromosome"/>
</dbReference>
<dbReference type="eggNOG" id="COG4301">
    <property type="taxonomic scope" value="Bacteria"/>
</dbReference>
<dbReference type="InterPro" id="IPR017804">
    <property type="entry name" value="MeTrfase_EgtD-like"/>
</dbReference>
<dbReference type="InterPro" id="IPR051128">
    <property type="entry name" value="EgtD_Methyltrsf_superfamily"/>
</dbReference>
<name>K9XTT3_STAC7</name>
<sequence>MIAPSHSQSKVKLYDLHPSLADFRTEIIKGLQQPQKAISAKFLYDKKGSELFDQICDLDEYYLTRTEMGILKDNAHEIASLIGDGVLVEFGSGSSQKVRIILDAMKQLPIYVALDISVQHLYESCHNLVEAYPDLNAIAICTDYTQPLHLPKIPLIENKYKVGFFPGSSIGNLEPVEVVEFLKNVGKILQPNGSLIIGVDLKKERSILEPAYDDSQGVSAAFALNLLTRINRELKANFNLDNFIYRATYNELGRIEMYIVSLKNQVIKIDDVEIEFKQGELLRTEHSYKYTCTEFQSLAAQAGFQAKCVWTDSQQLFSLHYLTFQ</sequence>
<dbReference type="HOGENOM" id="CLU_049766_1_1_3"/>
<dbReference type="InterPro" id="IPR019257">
    <property type="entry name" value="MeTrfase_dom"/>
</dbReference>
<dbReference type="NCBIfam" id="TIGR03438">
    <property type="entry name" value="egtD_ergothio"/>
    <property type="match status" value="1"/>
</dbReference>
<keyword evidence="5" id="KW-1185">Reference proteome</keyword>
<dbReference type="InterPro" id="IPR029063">
    <property type="entry name" value="SAM-dependent_MTases_sf"/>
</dbReference>
<gene>
    <name evidence="4" type="ordered locus">Sta7437_2419</name>
</gene>
<evidence type="ECO:0000256" key="1">
    <source>
        <dbReference type="ARBA" id="ARBA00022603"/>
    </source>
</evidence>
<evidence type="ECO:0000313" key="5">
    <source>
        <dbReference type="Proteomes" id="UP000010473"/>
    </source>
</evidence>
<evidence type="ECO:0000313" key="4">
    <source>
        <dbReference type="EMBL" id="AFZ35958.1"/>
    </source>
</evidence>
<dbReference type="KEGG" id="scs:Sta7437_2419"/>
<dbReference type="GO" id="GO:0032259">
    <property type="term" value="P:methylation"/>
    <property type="evidence" value="ECO:0007669"/>
    <property type="project" value="UniProtKB-KW"/>
</dbReference>
<dbReference type="OrthoDB" id="5289726at2"/>
<dbReference type="Pfam" id="PF10017">
    <property type="entry name" value="Methyltransf_33"/>
    <property type="match status" value="1"/>
</dbReference>
<dbReference type="PATRIC" id="fig|111780.3.peg.2519"/>
<dbReference type="Gene3D" id="3.40.50.150">
    <property type="entry name" value="Vaccinia Virus protein VP39"/>
    <property type="match status" value="1"/>
</dbReference>
<protein>
    <submittedName>
        <fullName evidence="4">Methyltransferase</fullName>
    </submittedName>
</protein>
<evidence type="ECO:0000256" key="2">
    <source>
        <dbReference type="ARBA" id="ARBA00022679"/>
    </source>
</evidence>
<dbReference type="InterPro" id="IPR035094">
    <property type="entry name" value="EgtD"/>
</dbReference>
<organism evidence="4 5">
    <name type="scientific">Stanieria cyanosphaera (strain ATCC 29371 / PCC 7437)</name>
    <dbReference type="NCBI Taxonomy" id="111780"/>
    <lineage>
        <taxon>Bacteria</taxon>
        <taxon>Bacillati</taxon>
        <taxon>Cyanobacteriota</taxon>
        <taxon>Cyanophyceae</taxon>
        <taxon>Pleurocapsales</taxon>
        <taxon>Dermocarpellaceae</taxon>
        <taxon>Stanieria</taxon>
    </lineage>
</organism>
<evidence type="ECO:0000259" key="3">
    <source>
        <dbReference type="Pfam" id="PF10017"/>
    </source>
</evidence>
<dbReference type="SUPFAM" id="SSF53335">
    <property type="entry name" value="S-adenosyl-L-methionine-dependent methyltransferases"/>
    <property type="match status" value="1"/>
</dbReference>
<dbReference type="RefSeq" id="WP_015193626.1">
    <property type="nucleotide sequence ID" value="NC_019748.1"/>
</dbReference>
<dbReference type="STRING" id="111780.Sta7437_2419"/>
<dbReference type="EMBL" id="CP003653">
    <property type="protein sequence ID" value="AFZ35958.1"/>
    <property type="molecule type" value="Genomic_DNA"/>
</dbReference>
<dbReference type="PIRSF" id="PIRSF018005">
    <property type="entry name" value="UCP018005"/>
    <property type="match status" value="1"/>
</dbReference>
<dbReference type="GO" id="GO:0008168">
    <property type="term" value="F:methyltransferase activity"/>
    <property type="evidence" value="ECO:0007669"/>
    <property type="project" value="UniProtKB-KW"/>
</dbReference>
<feature type="domain" description="Histidine-specific methyltransferase SAM-dependent" evidence="3">
    <location>
        <begin position="23"/>
        <end position="322"/>
    </location>
</feature>